<sequence length="84" mass="9444">MPASTRTPQQTAKEVLRIIGIDVLNSRSVVLTDRDDVGARVFTHLINPGQLAYACEQYRLTTGESIDHEALEQSLPWLTDEDFE</sequence>
<dbReference type="RefSeq" id="WP_346075584.1">
    <property type="nucleotide sequence ID" value="NZ_BAAARB010000005.1"/>
</dbReference>
<evidence type="ECO:0000313" key="2">
    <source>
        <dbReference type="Proteomes" id="UP001501170"/>
    </source>
</evidence>
<dbReference type="EMBL" id="BAAARB010000005">
    <property type="protein sequence ID" value="GAA2375847.1"/>
    <property type="molecule type" value="Genomic_DNA"/>
</dbReference>
<dbReference type="Proteomes" id="UP001501170">
    <property type="component" value="Unassembled WGS sequence"/>
</dbReference>
<name>A0ABN3HCG8_9ACTN</name>
<keyword evidence="2" id="KW-1185">Reference proteome</keyword>
<evidence type="ECO:0000313" key="1">
    <source>
        <dbReference type="EMBL" id="GAA2375847.1"/>
    </source>
</evidence>
<comment type="caution">
    <text evidence="1">The sequence shown here is derived from an EMBL/GenBank/DDBJ whole genome shotgun (WGS) entry which is preliminary data.</text>
</comment>
<protein>
    <submittedName>
        <fullName evidence="1">Uncharacterized protein</fullName>
    </submittedName>
</protein>
<organism evidence="1 2">
    <name type="scientific">Gordonia cholesterolivorans</name>
    <dbReference type="NCBI Taxonomy" id="559625"/>
    <lineage>
        <taxon>Bacteria</taxon>
        <taxon>Bacillati</taxon>
        <taxon>Actinomycetota</taxon>
        <taxon>Actinomycetes</taxon>
        <taxon>Mycobacteriales</taxon>
        <taxon>Gordoniaceae</taxon>
        <taxon>Gordonia</taxon>
    </lineage>
</organism>
<reference evidence="1 2" key="1">
    <citation type="journal article" date="2019" name="Int. J. Syst. Evol. Microbiol.">
        <title>The Global Catalogue of Microorganisms (GCM) 10K type strain sequencing project: providing services to taxonomists for standard genome sequencing and annotation.</title>
        <authorList>
            <consortium name="The Broad Institute Genomics Platform"/>
            <consortium name="The Broad Institute Genome Sequencing Center for Infectious Disease"/>
            <person name="Wu L."/>
            <person name="Ma J."/>
        </authorList>
    </citation>
    <scope>NUCLEOTIDE SEQUENCE [LARGE SCALE GENOMIC DNA]</scope>
    <source>
        <strain evidence="1 2">JCM 16227</strain>
    </source>
</reference>
<gene>
    <name evidence="1" type="ORF">GCM10009855_13890</name>
</gene>
<accession>A0ABN3HCG8</accession>
<proteinExistence type="predicted"/>